<gene>
    <name evidence="2" type="ORF">EJO69_06380</name>
</gene>
<feature type="transmembrane region" description="Helical" evidence="1">
    <location>
        <begin position="73"/>
        <end position="92"/>
    </location>
</feature>
<feature type="transmembrane region" description="Helical" evidence="1">
    <location>
        <begin position="12"/>
        <end position="34"/>
    </location>
</feature>
<evidence type="ECO:0000313" key="2">
    <source>
        <dbReference type="EMBL" id="AZN29976.1"/>
    </source>
</evidence>
<keyword evidence="1" id="KW-0472">Membrane</keyword>
<dbReference type="EMBL" id="CP034438">
    <property type="protein sequence ID" value="AZN29976.1"/>
    <property type="molecule type" value="Genomic_DNA"/>
</dbReference>
<organism evidence="2 3">
    <name type="scientific">Flaviflexus salsibiostraticola</name>
    <dbReference type="NCBI Taxonomy" id="1282737"/>
    <lineage>
        <taxon>Bacteria</taxon>
        <taxon>Bacillati</taxon>
        <taxon>Actinomycetota</taxon>
        <taxon>Actinomycetes</taxon>
        <taxon>Actinomycetales</taxon>
        <taxon>Actinomycetaceae</taxon>
        <taxon>Flaviflexus</taxon>
    </lineage>
</organism>
<protein>
    <submittedName>
        <fullName evidence="2">Uncharacterized protein</fullName>
    </submittedName>
</protein>
<proteinExistence type="predicted"/>
<reference evidence="2 3" key="1">
    <citation type="submission" date="2018-12" db="EMBL/GenBank/DDBJ databases">
        <title>Complete genome sequence of Flaviflexus salsibiostraticola KCTC 33148.</title>
        <authorList>
            <person name="Bae J.-W."/>
        </authorList>
    </citation>
    <scope>NUCLEOTIDE SEQUENCE [LARGE SCALE GENOMIC DNA]</scope>
    <source>
        <strain evidence="2 3">KCTC 33148</strain>
    </source>
</reference>
<keyword evidence="1" id="KW-0812">Transmembrane</keyword>
<evidence type="ECO:0000313" key="3">
    <source>
        <dbReference type="Proteomes" id="UP000270021"/>
    </source>
</evidence>
<feature type="transmembrane region" description="Helical" evidence="1">
    <location>
        <begin position="46"/>
        <end position="67"/>
    </location>
</feature>
<sequence>MTLRRASEDQSWAPAITAIATLGLTLGGIIILTRGKDENLQDFARGMWKTVAFATAGAIAVAAVAAAVLLEPILALIIGLVAIQGPVGAWFLSEQLAK</sequence>
<name>A0A3Q8WTV1_9ACTO</name>
<evidence type="ECO:0000256" key="1">
    <source>
        <dbReference type="SAM" id="Phobius"/>
    </source>
</evidence>
<keyword evidence="3" id="KW-1185">Reference proteome</keyword>
<dbReference type="Proteomes" id="UP000270021">
    <property type="component" value="Chromosome"/>
</dbReference>
<dbReference type="RefSeq" id="WP_126040322.1">
    <property type="nucleotide sequence ID" value="NZ_CP034438.1"/>
</dbReference>
<dbReference type="KEGG" id="fsl:EJO69_06380"/>
<accession>A0A3Q8WTV1</accession>
<dbReference type="AlphaFoldDB" id="A0A3Q8WTV1"/>
<keyword evidence="1" id="KW-1133">Transmembrane helix</keyword>